<protein>
    <submittedName>
        <fullName evidence="2">AMOT</fullName>
    </submittedName>
</protein>
<dbReference type="AlphaFoldDB" id="A0A7R8D683"/>
<dbReference type="OrthoDB" id="6374710at2759"/>
<evidence type="ECO:0000313" key="2">
    <source>
        <dbReference type="EMBL" id="CAF3041122.1"/>
    </source>
</evidence>
<evidence type="ECO:0000313" key="3">
    <source>
        <dbReference type="Proteomes" id="UP000675881"/>
    </source>
</evidence>
<organism evidence="2 3">
    <name type="scientific">Lepeophtheirus salmonis</name>
    <name type="common">Salmon louse</name>
    <name type="synonym">Caligus salmonis</name>
    <dbReference type="NCBI Taxonomy" id="72036"/>
    <lineage>
        <taxon>Eukaryota</taxon>
        <taxon>Metazoa</taxon>
        <taxon>Ecdysozoa</taxon>
        <taxon>Arthropoda</taxon>
        <taxon>Crustacea</taxon>
        <taxon>Multicrustacea</taxon>
        <taxon>Hexanauplia</taxon>
        <taxon>Copepoda</taxon>
        <taxon>Siphonostomatoida</taxon>
        <taxon>Caligidae</taxon>
        <taxon>Lepeophtheirus</taxon>
    </lineage>
</organism>
<feature type="coiled-coil region" evidence="1">
    <location>
        <begin position="1"/>
        <end position="51"/>
    </location>
</feature>
<reference evidence="2" key="1">
    <citation type="submission" date="2021-02" db="EMBL/GenBank/DDBJ databases">
        <authorList>
            <person name="Bekaert M."/>
        </authorList>
    </citation>
    <scope>NUCLEOTIDE SEQUENCE</scope>
    <source>
        <strain evidence="2">IoA-00</strain>
    </source>
</reference>
<keyword evidence="1" id="KW-0175">Coiled coil</keyword>
<dbReference type="EMBL" id="HG994588">
    <property type="protein sequence ID" value="CAF3041122.1"/>
    <property type="molecule type" value="Genomic_DNA"/>
</dbReference>
<proteinExistence type="predicted"/>
<dbReference type="Proteomes" id="UP000675881">
    <property type="component" value="Chromosome 9"/>
</dbReference>
<name>A0A7R8D683_LEPSM</name>
<gene>
    <name evidence="2" type="ORF">LSAA_15265</name>
</gene>
<evidence type="ECO:0000256" key="1">
    <source>
        <dbReference type="SAM" id="Coils"/>
    </source>
</evidence>
<accession>A0A7R8D683</accession>
<keyword evidence="3" id="KW-1185">Reference proteome</keyword>
<sequence>MERIEQRMRTYSQEIQELKKIKKKDVRLLKFEDLSNLLSEESRKLKMLNDKLQDFVNLKLKEVQELESSSSDSFISQNNGISSLQQEWSSVLNDLKSEMTKWESLYMEIKSYGEKI</sequence>